<keyword evidence="6" id="KW-1185">Reference proteome</keyword>
<dbReference type="Pfam" id="PF00026">
    <property type="entry name" value="Asp"/>
    <property type="match status" value="1"/>
</dbReference>
<evidence type="ECO:0000256" key="1">
    <source>
        <dbReference type="ARBA" id="ARBA00007447"/>
    </source>
</evidence>
<dbReference type="PANTHER" id="PTHR47966:SF51">
    <property type="entry name" value="BETA-SITE APP-CLEAVING ENZYME, ISOFORM A-RELATED"/>
    <property type="match status" value="1"/>
</dbReference>
<dbReference type="PRINTS" id="PR00792">
    <property type="entry name" value="PEPSIN"/>
</dbReference>
<organism evidence="5 6">
    <name type="scientific">Tetradesmus obliquus</name>
    <name type="common">Green alga</name>
    <name type="synonym">Acutodesmus obliquus</name>
    <dbReference type="NCBI Taxonomy" id="3088"/>
    <lineage>
        <taxon>Eukaryota</taxon>
        <taxon>Viridiplantae</taxon>
        <taxon>Chlorophyta</taxon>
        <taxon>core chlorophytes</taxon>
        <taxon>Chlorophyceae</taxon>
        <taxon>CS clade</taxon>
        <taxon>Sphaeropleales</taxon>
        <taxon>Scenedesmaceae</taxon>
        <taxon>Tetradesmus</taxon>
    </lineage>
</organism>
<dbReference type="Proteomes" id="UP001244341">
    <property type="component" value="Chromosome 1b"/>
</dbReference>
<evidence type="ECO:0000259" key="4">
    <source>
        <dbReference type="Pfam" id="PF00026"/>
    </source>
</evidence>
<proteinExistence type="inferred from homology"/>
<dbReference type="InterPro" id="IPR034164">
    <property type="entry name" value="Pepsin-like_dom"/>
</dbReference>
<feature type="chain" id="PRO_5046369689" description="Peptidase A1 domain-containing protein" evidence="3">
    <location>
        <begin position="24"/>
        <end position="556"/>
    </location>
</feature>
<keyword evidence="2" id="KW-0064">Aspartyl protease</keyword>
<feature type="domain" description="Peptidase A1" evidence="4">
    <location>
        <begin position="40"/>
        <end position="482"/>
    </location>
</feature>
<evidence type="ECO:0000313" key="5">
    <source>
        <dbReference type="EMBL" id="WIA08377.1"/>
    </source>
</evidence>
<dbReference type="Gene3D" id="2.40.70.10">
    <property type="entry name" value="Acid Proteases"/>
    <property type="match status" value="3"/>
</dbReference>
<dbReference type="EMBL" id="CP126208">
    <property type="protein sequence ID" value="WIA08377.1"/>
    <property type="molecule type" value="Genomic_DNA"/>
</dbReference>
<name>A0ABY8TH29_TETOB</name>
<sequence length="556" mass="56698">MLCQCKQCLKVSIVLVLFAAAVADNVLRIPLSYQKDDYLYYVTLGIGTPAQPFLLVVDTGSANLWVPSSSCSSLDCTQRAQYNPAASRTSKVLGKAVPIRYGSGGSVLAVLVDDAVTLPASNSSSSSSRSSSSFAGGARFMQTFGMATQIQQPNASSDATQPWDGIMGMALPALAAGSVQLPVLSMLQQGLIDAPVFGLYTVPDASAAGAGGELTIGGWAADRVQGNLTWIDVVKPAAPTLNGYWAVPIQAIQLDWPSGSGSSSGSGAAAGRSSVPAGACSSSVDCVGLLDSGTALIYGSIEQVAAVNAALGGSPSLQQLPFSCSEAVAEVLAATAAALSSTTPEEAANAVCSDLYGDDASSLQATLCSAVQLQLAALSLGPPTQATLSQAQQQGVALCEQLPYTVNVSLSCGQVQELPGISFRLGGRNFSIQPAAYAYQSPQDLKCYSGLIAMGSLPAGTWLLGDAFLRNYYTVYDYGTAAAAAAAGDATGSQPARPRVGLGQLTAAEQAAAAAVFDQALASKSSSGVGFAASSNVELRLWMMIMAAVLSFWLHG</sequence>
<dbReference type="SUPFAM" id="SSF50630">
    <property type="entry name" value="Acid proteases"/>
    <property type="match status" value="1"/>
</dbReference>
<evidence type="ECO:0000256" key="3">
    <source>
        <dbReference type="SAM" id="SignalP"/>
    </source>
</evidence>
<comment type="similarity">
    <text evidence="1 2">Belongs to the peptidase A1 family.</text>
</comment>
<protein>
    <recommendedName>
        <fullName evidence="4">Peptidase A1 domain-containing protein</fullName>
    </recommendedName>
</protein>
<dbReference type="InterPro" id="IPR001969">
    <property type="entry name" value="Aspartic_peptidase_AS"/>
</dbReference>
<dbReference type="PANTHER" id="PTHR47966">
    <property type="entry name" value="BETA-SITE APP-CLEAVING ENZYME, ISOFORM A-RELATED"/>
    <property type="match status" value="1"/>
</dbReference>
<dbReference type="InterPro" id="IPR033121">
    <property type="entry name" value="PEPTIDASE_A1"/>
</dbReference>
<dbReference type="InterPro" id="IPR021109">
    <property type="entry name" value="Peptidase_aspartic_dom_sf"/>
</dbReference>
<dbReference type="InterPro" id="IPR001461">
    <property type="entry name" value="Aspartic_peptidase_A1"/>
</dbReference>
<feature type="signal peptide" evidence="3">
    <location>
        <begin position="1"/>
        <end position="23"/>
    </location>
</feature>
<dbReference type="CDD" id="cd05471">
    <property type="entry name" value="pepsin_like"/>
    <property type="match status" value="1"/>
</dbReference>
<dbReference type="PROSITE" id="PS00141">
    <property type="entry name" value="ASP_PROTEASE"/>
    <property type="match status" value="2"/>
</dbReference>
<reference evidence="5 6" key="1">
    <citation type="submission" date="2023-05" db="EMBL/GenBank/DDBJ databases">
        <title>A 100% complete, gapless, phased diploid assembly of the Scenedesmus obliquus UTEX 3031 genome.</title>
        <authorList>
            <person name="Biondi T.C."/>
            <person name="Hanschen E.R."/>
            <person name="Kwon T."/>
            <person name="Eng W."/>
            <person name="Kruse C.P.S."/>
            <person name="Koehler S.I."/>
            <person name="Kunde Y."/>
            <person name="Gleasner C.D."/>
            <person name="You Mak K.T."/>
            <person name="Polle J."/>
            <person name="Hovde B.T."/>
            <person name="Starkenburg S.R."/>
        </authorList>
    </citation>
    <scope>NUCLEOTIDE SEQUENCE [LARGE SCALE GENOMIC DNA]</scope>
    <source>
        <strain evidence="5 6">DOE0152z</strain>
    </source>
</reference>
<gene>
    <name evidence="5" type="ORF">OEZ85_007816</name>
</gene>
<accession>A0ABY8TH29</accession>
<keyword evidence="3" id="KW-0732">Signal</keyword>
<keyword evidence="2" id="KW-0378">Hydrolase</keyword>
<evidence type="ECO:0000313" key="6">
    <source>
        <dbReference type="Proteomes" id="UP001244341"/>
    </source>
</evidence>
<evidence type="ECO:0000256" key="2">
    <source>
        <dbReference type="RuleBase" id="RU000454"/>
    </source>
</evidence>
<keyword evidence="2" id="KW-0645">Protease</keyword>